<gene>
    <name evidence="2" type="ORF">S01H4_62015</name>
</gene>
<sequence>MIKCPPPEMGKTQETPLAAPYKDGRGDRIRTYGLCFPKAALYQAELHPDWEGAV</sequence>
<comment type="caution">
    <text evidence="2">The sequence shown here is derived from an EMBL/GenBank/DDBJ whole genome shotgun (WGS) entry which is preliminary data.</text>
</comment>
<name>X1D4A8_9ZZZZ</name>
<dbReference type="AntiFam" id="ANF00012">
    <property type="entry name" value="tRNA translation"/>
</dbReference>
<evidence type="ECO:0000313" key="2">
    <source>
        <dbReference type="EMBL" id="GAH15571.1"/>
    </source>
</evidence>
<reference evidence="2" key="1">
    <citation type="journal article" date="2014" name="Front. Microbiol.">
        <title>High frequency of phylogenetically diverse reductive dehalogenase-homologous genes in deep subseafloor sedimentary metagenomes.</title>
        <authorList>
            <person name="Kawai M."/>
            <person name="Futagami T."/>
            <person name="Toyoda A."/>
            <person name="Takaki Y."/>
            <person name="Nishi S."/>
            <person name="Hori S."/>
            <person name="Arai W."/>
            <person name="Tsubouchi T."/>
            <person name="Morono Y."/>
            <person name="Uchiyama I."/>
            <person name="Ito T."/>
            <person name="Fujiyama A."/>
            <person name="Inagaki F."/>
            <person name="Takami H."/>
        </authorList>
    </citation>
    <scope>NUCLEOTIDE SEQUENCE</scope>
    <source>
        <strain evidence="2">Expedition CK06-06</strain>
    </source>
</reference>
<organism evidence="2">
    <name type="scientific">marine sediment metagenome</name>
    <dbReference type="NCBI Taxonomy" id="412755"/>
    <lineage>
        <taxon>unclassified sequences</taxon>
        <taxon>metagenomes</taxon>
        <taxon>ecological metagenomes</taxon>
    </lineage>
</organism>
<evidence type="ECO:0000256" key="1">
    <source>
        <dbReference type="SAM" id="MobiDB-lite"/>
    </source>
</evidence>
<accession>X1D4A8</accession>
<dbReference type="AlphaFoldDB" id="X1D4A8"/>
<feature type="region of interest" description="Disordered" evidence="1">
    <location>
        <begin position="1"/>
        <end position="25"/>
    </location>
</feature>
<dbReference type="EMBL" id="BART01036902">
    <property type="protein sequence ID" value="GAH15571.1"/>
    <property type="molecule type" value="Genomic_DNA"/>
</dbReference>
<protein>
    <submittedName>
        <fullName evidence="2">Uncharacterized protein</fullName>
    </submittedName>
</protein>
<proteinExistence type="predicted"/>